<dbReference type="GO" id="GO:0120230">
    <property type="term" value="F:recombinase activator activity"/>
    <property type="evidence" value="ECO:0007669"/>
    <property type="project" value="TreeGrafter"/>
</dbReference>
<dbReference type="KEGG" id="epa:110254506"/>
<dbReference type="PANTHER" id="PTHR15938">
    <property type="entry name" value="TBP-1 INTERACTING PROTEIN"/>
    <property type="match status" value="1"/>
</dbReference>
<keyword evidence="5" id="KW-0233">DNA recombination</keyword>
<evidence type="ECO:0000256" key="7">
    <source>
        <dbReference type="ARBA" id="ARBA00023254"/>
    </source>
</evidence>
<evidence type="ECO:0000259" key="10">
    <source>
        <dbReference type="Pfam" id="PF18517"/>
    </source>
</evidence>
<dbReference type="OMA" id="QKYHREW"/>
<dbReference type="GO" id="GO:0120231">
    <property type="term" value="C:DNA recombinase auxiliary factor complex"/>
    <property type="evidence" value="ECO:0007669"/>
    <property type="project" value="TreeGrafter"/>
</dbReference>
<dbReference type="OrthoDB" id="272266at2759"/>
<accession>A0A913YA71</accession>
<proteinExistence type="inferred from homology"/>
<dbReference type="GO" id="GO:0010774">
    <property type="term" value="P:meiotic strand invasion involved in reciprocal meiotic recombination"/>
    <property type="evidence" value="ECO:0007669"/>
    <property type="project" value="TreeGrafter"/>
</dbReference>
<dbReference type="GO" id="GO:0003690">
    <property type="term" value="F:double-stranded DNA binding"/>
    <property type="evidence" value="ECO:0007669"/>
    <property type="project" value="TreeGrafter"/>
</dbReference>
<keyword evidence="7" id="KW-0469">Meiosis</keyword>
<dbReference type="PANTHER" id="PTHR15938:SF0">
    <property type="entry name" value="HOMOLOGOUS-PAIRING PROTEIN 2 HOMOLOG"/>
    <property type="match status" value="1"/>
</dbReference>
<evidence type="ECO:0000256" key="6">
    <source>
        <dbReference type="ARBA" id="ARBA00023242"/>
    </source>
</evidence>
<dbReference type="RefSeq" id="XP_020917174.1">
    <property type="nucleotide sequence ID" value="XM_021061515.2"/>
</dbReference>
<reference evidence="11" key="1">
    <citation type="submission" date="2022-11" db="UniProtKB">
        <authorList>
            <consortium name="EnsemblMetazoa"/>
        </authorList>
    </citation>
    <scope>IDENTIFICATION</scope>
</reference>
<evidence type="ECO:0000313" key="11">
    <source>
        <dbReference type="EnsemblMetazoa" id="XP_020917174.1"/>
    </source>
</evidence>
<organism evidence="11 12">
    <name type="scientific">Exaiptasia diaphana</name>
    <name type="common">Tropical sea anemone</name>
    <name type="synonym">Aiptasia pulchella</name>
    <dbReference type="NCBI Taxonomy" id="2652724"/>
    <lineage>
        <taxon>Eukaryota</taxon>
        <taxon>Metazoa</taxon>
        <taxon>Cnidaria</taxon>
        <taxon>Anthozoa</taxon>
        <taxon>Hexacorallia</taxon>
        <taxon>Actiniaria</taxon>
        <taxon>Aiptasiidae</taxon>
        <taxon>Exaiptasia</taxon>
    </lineage>
</organism>
<evidence type="ECO:0000256" key="2">
    <source>
        <dbReference type="ARBA" id="ARBA00007922"/>
    </source>
</evidence>
<comment type="subcellular location">
    <subcellularLocation>
        <location evidence="1">Nucleus</location>
    </subcellularLocation>
</comment>
<protein>
    <recommendedName>
        <fullName evidence="3">Homologous-pairing protein 2 homolog</fullName>
    </recommendedName>
</protein>
<dbReference type="GO" id="GO:0000794">
    <property type="term" value="C:condensed nuclear chromosome"/>
    <property type="evidence" value="ECO:0007669"/>
    <property type="project" value="TreeGrafter"/>
</dbReference>
<keyword evidence="4 8" id="KW-0175">Coiled coil</keyword>
<dbReference type="GO" id="GO:0007129">
    <property type="term" value="P:homologous chromosome pairing at meiosis"/>
    <property type="evidence" value="ECO:0007669"/>
    <property type="project" value="TreeGrafter"/>
</dbReference>
<evidence type="ECO:0000259" key="9">
    <source>
        <dbReference type="Pfam" id="PF07106"/>
    </source>
</evidence>
<sequence>MSKKKDSDAEEAVLSYLNKNNRPYSAVDIFTNLHKEYGKTAVQRSLENLSSQQKIHEKIYGKQKVYAPLQDKFGDYDEEKVKQLDTQITELQTKLKTLQETFKSNEAELKRLNSSLTTEEATARLKEFNSKCEVYEKRLSKIKSADNHVTPEIKDKIYKNHKTAVDFWRKRKRMCTDIVNSILENYPKSKKQLMEDIGLETDEEYNAVLPKK</sequence>
<dbReference type="InterPro" id="IPR010776">
    <property type="entry name" value="Hop2_WH_dom"/>
</dbReference>
<dbReference type="Gene3D" id="1.10.10.10">
    <property type="entry name" value="Winged helix-like DNA-binding domain superfamily/Winged helix DNA-binding domain"/>
    <property type="match status" value="1"/>
</dbReference>
<evidence type="ECO:0000256" key="1">
    <source>
        <dbReference type="ARBA" id="ARBA00004123"/>
    </source>
</evidence>
<dbReference type="AlphaFoldDB" id="A0A913YA71"/>
<evidence type="ECO:0000256" key="3">
    <source>
        <dbReference type="ARBA" id="ARBA00016093"/>
    </source>
</evidence>
<evidence type="ECO:0000256" key="5">
    <source>
        <dbReference type="ARBA" id="ARBA00023172"/>
    </source>
</evidence>
<comment type="similarity">
    <text evidence="2">Belongs to the HOP2 family.</text>
</comment>
<feature type="coiled-coil region" evidence="8">
    <location>
        <begin position="81"/>
        <end position="145"/>
    </location>
</feature>
<evidence type="ECO:0000256" key="8">
    <source>
        <dbReference type="SAM" id="Coils"/>
    </source>
</evidence>
<keyword evidence="12" id="KW-1185">Reference proteome</keyword>
<dbReference type="EnsemblMetazoa" id="XM_021061515.2">
    <property type="protein sequence ID" value="XP_020917174.1"/>
    <property type="gene ID" value="LOC110254506"/>
</dbReference>
<dbReference type="Proteomes" id="UP000887567">
    <property type="component" value="Unplaced"/>
</dbReference>
<feature type="domain" description="Homologous-pairing protein 2 winged helix" evidence="9">
    <location>
        <begin position="8"/>
        <end position="66"/>
    </location>
</feature>
<name>A0A913YA71_EXADI</name>
<dbReference type="Pfam" id="PF07106">
    <property type="entry name" value="WHD_TBPIP"/>
    <property type="match status" value="1"/>
</dbReference>
<feature type="domain" description="Leucine zipper with capping helix" evidence="10">
    <location>
        <begin position="149"/>
        <end position="205"/>
    </location>
</feature>
<dbReference type="GeneID" id="110254506"/>
<evidence type="ECO:0000256" key="4">
    <source>
        <dbReference type="ARBA" id="ARBA00023054"/>
    </source>
</evidence>
<dbReference type="GO" id="GO:0000709">
    <property type="term" value="P:meiotic joint molecule formation"/>
    <property type="evidence" value="ECO:0007669"/>
    <property type="project" value="TreeGrafter"/>
</dbReference>
<dbReference type="InterPro" id="IPR040661">
    <property type="entry name" value="LZ3wCH"/>
</dbReference>
<dbReference type="Pfam" id="PF18517">
    <property type="entry name" value="LZ3wCH"/>
    <property type="match status" value="1"/>
</dbReference>
<keyword evidence="6" id="KW-0539">Nucleus</keyword>
<evidence type="ECO:0000313" key="12">
    <source>
        <dbReference type="Proteomes" id="UP000887567"/>
    </source>
</evidence>
<dbReference type="InterPro" id="IPR036388">
    <property type="entry name" value="WH-like_DNA-bd_sf"/>
</dbReference>